<dbReference type="InterPro" id="IPR001734">
    <property type="entry name" value="Na/solute_symporter"/>
</dbReference>
<sequence>MTALDWTVLVAYFVLMVLIGLWSRTKVKTVVDYFTTGGRIPWWLSGISHHMSGYSAVMFVAFAAVAYSYGITVYVWWAMTIGVGVGIGAFLFAARWNRLRAKHGVVSPLEYLARRYNLPTQQALAYSGAALKVVDIASKWVAIAVLLNGFTGVPMRWGILLTGVVTMLYATLGGLWADVLTDFGQFVIQFGAGVAMFIGVLSHLDGVPTLWKMWDQLPAGHGHALNGPYTPIFLIAFLFIKTFEYNGGMWNLAQRYMAAPSGSAAKKSALLSSALWLVWPLILFIPMCAAPLLVHPGKPEQSYVELSQLLLPSGLIGLVLAGFFSHTMAMVASDANAISSVITRDLAPVLVPRVRRLTDAATLKMARIVTFTFVTVSMLIAIATNGEGVVLKIVVDLVAATMGPIAIPLMLGLLPWFRRSGSRAALVSWAVGLIVWVIVKYGFDSTDQTLVVALPLATSLVVYVGLGLLLPENRQDVDELLDSLNTDPEEVTARPVAVLN</sequence>
<feature type="transmembrane region" description="Helical" evidence="12">
    <location>
        <begin position="186"/>
        <end position="204"/>
    </location>
</feature>
<evidence type="ECO:0000256" key="9">
    <source>
        <dbReference type="ARBA" id="ARBA00023136"/>
    </source>
</evidence>
<dbReference type="PROSITE" id="PS50283">
    <property type="entry name" value="NA_SOLUT_SYMP_3"/>
    <property type="match status" value="1"/>
</dbReference>
<evidence type="ECO:0000313" key="14">
    <source>
        <dbReference type="Proteomes" id="UP000295447"/>
    </source>
</evidence>
<evidence type="ECO:0000256" key="4">
    <source>
        <dbReference type="ARBA" id="ARBA00022475"/>
    </source>
</evidence>
<evidence type="ECO:0000313" key="13">
    <source>
        <dbReference type="EMBL" id="TDW23886.1"/>
    </source>
</evidence>
<evidence type="ECO:0000256" key="12">
    <source>
        <dbReference type="SAM" id="Phobius"/>
    </source>
</evidence>
<feature type="transmembrane region" description="Helical" evidence="12">
    <location>
        <begin position="365"/>
        <end position="383"/>
    </location>
</feature>
<dbReference type="OrthoDB" id="9789704at2"/>
<keyword evidence="7" id="KW-0915">Sodium</keyword>
<feature type="transmembrane region" description="Helical" evidence="12">
    <location>
        <begin position="389"/>
        <end position="417"/>
    </location>
</feature>
<feature type="transmembrane region" description="Helical" evidence="12">
    <location>
        <begin position="449"/>
        <end position="470"/>
    </location>
</feature>
<feature type="transmembrane region" description="Helical" evidence="12">
    <location>
        <begin position="6"/>
        <end position="22"/>
    </location>
</feature>
<evidence type="ECO:0000256" key="1">
    <source>
        <dbReference type="ARBA" id="ARBA00004651"/>
    </source>
</evidence>
<evidence type="ECO:0000256" key="10">
    <source>
        <dbReference type="ARBA" id="ARBA00023201"/>
    </source>
</evidence>
<keyword evidence="6 12" id="KW-1133">Transmembrane helix</keyword>
<organism evidence="13 14">
    <name type="scientific">Kribbella kalugense</name>
    <dbReference type="NCBI Taxonomy" id="2512221"/>
    <lineage>
        <taxon>Bacteria</taxon>
        <taxon>Bacillati</taxon>
        <taxon>Actinomycetota</taxon>
        <taxon>Actinomycetes</taxon>
        <taxon>Propionibacteriales</taxon>
        <taxon>Kribbellaceae</taxon>
        <taxon>Kribbella</taxon>
    </lineage>
</organism>
<comment type="caution">
    <text evidence="13">The sequence shown here is derived from an EMBL/GenBank/DDBJ whole genome shotgun (WGS) entry which is preliminary data.</text>
</comment>
<dbReference type="GO" id="GO:0005886">
    <property type="term" value="C:plasma membrane"/>
    <property type="evidence" value="ECO:0007669"/>
    <property type="project" value="UniProtKB-SubCell"/>
</dbReference>
<dbReference type="Pfam" id="PF00474">
    <property type="entry name" value="SSF"/>
    <property type="match status" value="1"/>
</dbReference>
<evidence type="ECO:0000256" key="7">
    <source>
        <dbReference type="ARBA" id="ARBA00023053"/>
    </source>
</evidence>
<protein>
    <submittedName>
        <fullName evidence="13">Na+/proline symporter</fullName>
    </submittedName>
</protein>
<keyword evidence="4" id="KW-1003">Cell membrane</keyword>
<comment type="subcellular location">
    <subcellularLocation>
        <location evidence="1">Cell membrane</location>
        <topology evidence="1">Multi-pass membrane protein</topology>
    </subcellularLocation>
</comment>
<dbReference type="InterPro" id="IPR038377">
    <property type="entry name" value="Na/Glc_symporter_sf"/>
</dbReference>
<keyword evidence="8" id="KW-0406">Ion transport</keyword>
<evidence type="ECO:0000256" key="11">
    <source>
        <dbReference type="RuleBase" id="RU362091"/>
    </source>
</evidence>
<evidence type="ECO:0000256" key="6">
    <source>
        <dbReference type="ARBA" id="ARBA00022989"/>
    </source>
</evidence>
<evidence type="ECO:0000256" key="8">
    <source>
        <dbReference type="ARBA" id="ARBA00023065"/>
    </source>
</evidence>
<accession>A0A4R8A150</accession>
<feature type="transmembrane region" description="Helical" evidence="12">
    <location>
        <begin position="73"/>
        <end position="94"/>
    </location>
</feature>
<dbReference type="Proteomes" id="UP000295447">
    <property type="component" value="Unassembled WGS sequence"/>
</dbReference>
<dbReference type="EMBL" id="SODF01000001">
    <property type="protein sequence ID" value="TDW23886.1"/>
    <property type="molecule type" value="Genomic_DNA"/>
</dbReference>
<feature type="transmembrane region" description="Helical" evidence="12">
    <location>
        <begin position="159"/>
        <end position="179"/>
    </location>
</feature>
<dbReference type="InterPro" id="IPR051163">
    <property type="entry name" value="Sodium:Solute_Symporter_SSF"/>
</dbReference>
<comment type="similarity">
    <text evidence="2 11">Belongs to the sodium:solute symporter (SSF) (TC 2.A.21) family.</text>
</comment>
<dbReference type="GO" id="GO:0006814">
    <property type="term" value="P:sodium ion transport"/>
    <property type="evidence" value="ECO:0007669"/>
    <property type="project" value="UniProtKB-KW"/>
</dbReference>
<dbReference type="CDD" id="cd11477">
    <property type="entry name" value="SLC5sbd_u1"/>
    <property type="match status" value="1"/>
</dbReference>
<dbReference type="Gene3D" id="1.20.1730.10">
    <property type="entry name" value="Sodium/glucose cotransporter"/>
    <property type="match status" value="1"/>
</dbReference>
<feature type="transmembrane region" description="Helical" evidence="12">
    <location>
        <begin position="232"/>
        <end position="253"/>
    </location>
</feature>
<reference evidence="13 14" key="1">
    <citation type="submission" date="2019-03" db="EMBL/GenBank/DDBJ databases">
        <title>Genomic Encyclopedia of Type Strains, Phase III (KMG-III): the genomes of soil and plant-associated and newly described type strains.</title>
        <authorList>
            <person name="Whitman W."/>
        </authorList>
    </citation>
    <scope>NUCLEOTIDE SEQUENCE [LARGE SCALE GENOMIC DNA]</scope>
    <source>
        <strain evidence="13 14">VKM Ac-2570</strain>
    </source>
</reference>
<feature type="transmembrane region" description="Helical" evidence="12">
    <location>
        <begin position="424"/>
        <end position="443"/>
    </location>
</feature>
<dbReference type="RefSeq" id="WP_134118890.1">
    <property type="nucleotide sequence ID" value="NZ_SODF01000001.1"/>
</dbReference>
<feature type="transmembrane region" description="Helical" evidence="12">
    <location>
        <begin position="274"/>
        <end position="294"/>
    </location>
</feature>
<keyword evidence="3" id="KW-0813">Transport</keyword>
<evidence type="ECO:0000256" key="2">
    <source>
        <dbReference type="ARBA" id="ARBA00006434"/>
    </source>
</evidence>
<feature type="transmembrane region" description="Helical" evidence="12">
    <location>
        <begin position="42"/>
        <end position="67"/>
    </location>
</feature>
<dbReference type="PANTHER" id="PTHR42985:SF40">
    <property type="entry name" value="LD47995P-RELATED"/>
    <property type="match status" value="1"/>
</dbReference>
<name>A0A4R8A150_9ACTN</name>
<keyword evidence="10" id="KW-0739">Sodium transport</keyword>
<keyword evidence="5 12" id="KW-0812">Transmembrane</keyword>
<feature type="transmembrane region" description="Helical" evidence="12">
    <location>
        <begin position="306"/>
        <end position="324"/>
    </location>
</feature>
<proteinExistence type="inferred from homology"/>
<keyword evidence="14" id="KW-1185">Reference proteome</keyword>
<feature type="transmembrane region" description="Helical" evidence="12">
    <location>
        <begin position="123"/>
        <end position="147"/>
    </location>
</feature>
<dbReference type="GO" id="GO:0015293">
    <property type="term" value="F:symporter activity"/>
    <property type="evidence" value="ECO:0007669"/>
    <property type="project" value="TreeGrafter"/>
</dbReference>
<dbReference type="PANTHER" id="PTHR42985">
    <property type="entry name" value="SODIUM-COUPLED MONOCARBOXYLATE TRANSPORTER"/>
    <property type="match status" value="1"/>
</dbReference>
<evidence type="ECO:0000256" key="3">
    <source>
        <dbReference type="ARBA" id="ARBA00022448"/>
    </source>
</evidence>
<keyword evidence="9 12" id="KW-0472">Membrane</keyword>
<evidence type="ECO:0000256" key="5">
    <source>
        <dbReference type="ARBA" id="ARBA00022692"/>
    </source>
</evidence>
<gene>
    <name evidence="13" type="ORF">EV650_2746</name>
</gene>
<dbReference type="AlphaFoldDB" id="A0A4R8A150"/>